<comment type="catalytic activity">
    <reaction evidence="3">
        <text>O-phospho-L-threonyl-[protein] + H2O = L-threonyl-[protein] + phosphate</text>
        <dbReference type="Rhea" id="RHEA:47004"/>
        <dbReference type="Rhea" id="RHEA-COMP:11060"/>
        <dbReference type="Rhea" id="RHEA-COMP:11605"/>
        <dbReference type="ChEBI" id="CHEBI:15377"/>
        <dbReference type="ChEBI" id="CHEBI:30013"/>
        <dbReference type="ChEBI" id="CHEBI:43474"/>
        <dbReference type="ChEBI" id="CHEBI:61977"/>
        <dbReference type="EC" id="3.1.3.16"/>
    </reaction>
</comment>
<dbReference type="PROSITE" id="PS00018">
    <property type="entry name" value="EF_HAND_1"/>
    <property type="match status" value="1"/>
</dbReference>
<dbReference type="SUPFAM" id="SSF47473">
    <property type="entry name" value="EF-hand"/>
    <property type="match status" value="1"/>
</dbReference>
<proteinExistence type="inferred from homology"/>
<dbReference type="InterPro" id="IPR011992">
    <property type="entry name" value="EF-hand-dom_pair"/>
</dbReference>
<dbReference type="Pfam" id="PF00149">
    <property type="entry name" value="Metallophos"/>
    <property type="match status" value="1"/>
</dbReference>
<dbReference type="Gene3D" id="1.10.238.10">
    <property type="entry name" value="EF-hand"/>
    <property type="match status" value="1"/>
</dbReference>
<keyword evidence="6" id="KW-1185">Reference proteome</keyword>
<dbReference type="PRINTS" id="PR00114">
    <property type="entry name" value="STPHPHTASE"/>
</dbReference>
<dbReference type="Gene3D" id="3.60.21.10">
    <property type="match status" value="1"/>
</dbReference>
<dbReference type="InterPro" id="IPR050341">
    <property type="entry name" value="PP1_catalytic_subunit"/>
</dbReference>
<name>A0A9P0TBU3_PIEBR</name>
<accession>A0A9P0TBU3</accession>
<reference evidence="5" key="1">
    <citation type="submission" date="2022-05" db="EMBL/GenBank/DDBJ databases">
        <authorList>
            <person name="Okamura Y."/>
        </authorList>
    </citation>
    <scope>NUCLEOTIDE SEQUENCE</scope>
</reference>
<dbReference type="GO" id="GO:0005634">
    <property type="term" value="C:nucleus"/>
    <property type="evidence" value="ECO:0007669"/>
    <property type="project" value="TreeGrafter"/>
</dbReference>
<sequence length="860" mass="95933">MFKNYIDICDVVSLLVYCPAEKAYLLTKESNGEFWIPSSRTEKNCWKMSAHKLNFELFGMDSSAECQPLRVYKIWLSNHPNTCVYHAVYKVSIKPDVKKRVKRRAGVRNRLQWFTIVELDRLRAHANLRSPEVAVFAQMALGDVHKDADILRMRYNASLQQYAAAMYSASCLHAWMPMILVRSQKCFFASMGLQHNPSRFKHQFSLSDFEPGMIVEICEDNVLIGVDVAGGSVSLSSPHCQLLQAANYNKEDQIRLYNEFILLVYPALYMSPNTFTQFMSDLGWQKTQCANLFRAADISCRGGLSFLDVMLWCAALEPMTQHLGVPAELRCRYIFRYFDANRDQKLEYQEFKELVGAARATRELPVDPLSVAREADVCLRQLGLQPNCQLLMADFLRAAGELFFRGTSSLLRSPKSIAGYLLDLHERDQEMKAATTSKLITYQAPSMPEIQSSGSHGKVSCAASQHRGDYILASCVVKLQRKQVPEMLALTSFDEDVVSSSTTRLISNSLASMDLLGAAAMPVEALASVHYFALHIDKPAHRRTSGGGSIIINKEAWSWLNPNEEASLGSTLLKLAEAVRPICAFEPRLLKLSSPVYAIGDLHGNLPALLAMESALWPLGPSMVPARLLFLGDFVDRGAYGTELLAYLFAAKLQRPTGVYLIRGNHEARDIQKMFSFHTECLTKYGEVDGGRIWSAINQVFDVLPLAAVVDGKVFCCHGGIPPPWVCPLISAIDKVPVPLPRPAEQSSIAWELLWNDPIRNNKITASLALELTANEGFAVNNKRGTGHVFEQSALERFLLANQLSHVVRAHELQQNGFMIQFNGRLVSVFSSSHYCGGTNDSGVALLEDGKLRLIRVSND</sequence>
<dbReference type="SMART" id="SM00156">
    <property type="entry name" value="PP2Ac"/>
    <property type="match status" value="1"/>
</dbReference>
<feature type="domain" description="EF-hand" evidence="4">
    <location>
        <begin position="326"/>
        <end position="361"/>
    </location>
</feature>
<dbReference type="SUPFAM" id="SSF56300">
    <property type="entry name" value="Metallo-dependent phosphatases"/>
    <property type="match status" value="1"/>
</dbReference>
<gene>
    <name evidence="5" type="ORF">PIBRA_LOCUS3224</name>
</gene>
<evidence type="ECO:0000259" key="4">
    <source>
        <dbReference type="PROSITE" id="PS50222"/>
    </source>
</evidence>
<dbReference type="EMBL" id="CALOZG010000004">
    <property type="protein sequence ID" value="CAH4012393.1"/>
    <property type="molecule type" value="Genomic_DNA"/>
</dbReference>
<dbReference type="EC" id="3.1.3.16" evidence="3"/>
<evidence type="ECO:0000313" key="6">
    <source>
        <dbReference type="Proteomes" id="UP001152562"/>
    </source>
</evidence>
<dbReference type="PROSITE" id="PS50222">
    <property type="entry name" value="EF_HAND_2"/>
    <property type="match status" value="1"/>
</dbReference>
<comment type="similarity">
    <text evidence="1 3">Belongs to the PPP phosphatase family.</text>
</comment>
<keyword evidence="3" id="KW-0378">Hydrolase</keyword>
<evidence type="ECO:0000256" key="3">
    <source>
        <dbReference type="RuleBase" id="RU004273"/>
    </source>
</evidence>
<dbReference type="PANTHER" id="PTHR11668">
    <property type="entry name" value="SERINE/THREONINE PROTEIN PHOSPHATASE"/>
    <property type="match status" value="1"/>
</dbReference>
<dbReference type="GO" id="GO:0004722">
    <property type="term" value="F:protein serine/threonine phosphatase activity"/>
    <property type="evidence" value="ECO:0007669"/>
    <property type="project" value="UniProtKB-EC"/>
</dbReference>
<organism evidence="5 6">
    <name type="scientific">Pieris brassicae</name>
    <name type="common">White butterfly</name>
    <name type="synonym">Large white butterfly</name>
    <dbReference type="NCBI Taxonomy" id="7116"/>
    <lineage>
        <taxon>Eukaryota</taxon>
        <taxon>Metazoa</taxon>
        <taxon>Ecdysozoa</taxon>
        <taxon>Arthropoda</taxon>
        <taxon>Hexapoda</taxon>
        <taxon>Insecta</taxon>
        <taxon>Pterygota</taxon>
        <taxon>Neoptera</taxon>
        <taxon>Endopterygota</taxon>
        <taxon>Lepidoptera</taxon>
        <taxon>Glossata</taxon>
        <taxon>Ditrysia</taxon>
        <taxon>Papilionoidea</taxon>
        <taxon>Pieridae</taxon>
        <taxon>Pierinae</taxon>
        <taxon>Pieris</taxon>
    </lineage>
</organism>
<evidence type="ECO:0000256" key="1">
    <source>
        <dbReference type="ARBA" id="ARBA00008294"/>
    </source>
</evidence>
<dbReference type="Proteomes" id="UP001152562">
    <property type="component" value="Unassembled WGS sequence"/>
</dbReference>
<evidence type="ECO:0000313" key="5">
    <source>
        <dbReference type="EMBL" id="CAH4012393.1"/>
    </source>
</evidence>
<dbReference type="InterPro" id="IPR006186">
    <property type="entry name" value="Ser/Thr-sp_prot-phosphatase"/>
</dbReference>
<dbReference type="GO" id="GO:0005509">
    <property type="term" value="F:calcium ion binding"/>
    <property type="evidence" value="ECO:0007669"/>
    <property type="project" value="InterPro"/>
</dbReference>
<dbReference type="InterPro" id="IPR029052">
    <property type="entry name" value="Metallo-depent_PP-like"/>
</dbReference>
<dbReference type="CDD" id="cd00144">
    <property type="entry name" value="MPP_PPP_family"/>
    <property type="match status" value="1"/>
</dbReference>
<evidence type="ECO:0000256" key="2">
    <source>
        <dbReference type="ARBA" id="ARBA00022837"/>
    </source>
</evidence>
<dbReference type="PANTHER" id="PTHR11668:SF496">
    <property type="entry name" value="SERINE_THREONINE-PROTEIN PHOSPHATASE"/>
    <property type="match status" value="1"/>
</dbReference>
<dbReference type="GO" id="GO:0005737">
    <property type="term" value="C:cytoplasm"/>
    <property type="evidence" value="ECO:0007669"/>
    <property type="project" value="TreeGrafter"/>
</dbReference>
<protein>
    <recommendedName>
        <fullName evidence="3">Serine/threonine-protein phosphatase</fullName>
        <ecNumber evidence="3">3.1.3.16</ecNumber>
    </recommendedName>
</protein>
<dbReference type="InterPro" id="IPR004843">
    <property type="entry name" value="Calcineurin-like_PHP"/>
</dbReference>
<dbReference type="PROSITE" id="PS00125">
    <property type="entry name" value="SER_THR_PHOSPHATASE"/>
    <property type="match status" value="1"/>
</dbReference>
<keyword evidence="2" id="KW-0106">Calcium</keyword>
<comment type="caution">
    <text evidence="5">The sequence shown here is derived from an EMBL/GenBank/DDBJ whole genome shotgun (WGS) entry which is preliminary data.</text>
</comment>
<dbReference type="InterPro" id="IPR018247">
    <property type="entry name" value="EF_Hand_1_Ca_BS"/>
</dbReference>
<dbReference type="AlphaFoldDB" id="A0A9P0TBU3"/>
<dbReference type="InterPro" id="IPR002048">
    <property type="entry name" value="EF_hand_dom"/>
</dbReference>